<gene>
    <name evidence="1" type="ORF">ERL59_04265</name>
</gene>
<evidence type="ECO:0000313" key="2">
    <source>
        <dbReference type="Proteomes" id="UP000448943"/>
    </source>
</evidence>
<accession>A0A6N9Q1P4</accession>
<dbReference type="RefSeq" id="WP_160644895.1">
    <property type="nucleotide sequence ID" value="NZ_SIJB01000011.1"/>
</dbReference>
<organism evidence="1 2">
    <name type="scientific">Chengkuizengella marina</name>
    <dbReference type="NCBI Taxonomy" id="2507566"/>
    <lineage>
        <taxon>Bacteria</taxon>
        <taxon>Bacillati</taxon>
        <taxon>Bacillota</taxon>
        <taxon>Bacilli</taxon>
        <taxon>Bacillales</taxon>
        <taxon>Paenibacillaceae</taxon>
        <taxon>Chengkuizengella</taxon>
    </lineage>
</organism>
<protein>
    <submittedName>
        <fullName evidence="1">Uncharacterized protein</fullName>
    </submittedName>
</protein>
<reference evidence="1 2" key="1">
    <citation type="submission" date="2019-01" db="EMBL/GenBank/DDBJ databases">
        <title>Chengkuizengella sp. nov., isolated from deep-sea sediment of East Pacific Ocean.</title>
        <authorList>
            <person name="Yang J."/>
            <person name="Lai Q."/>
            <person name="Shao Z."/>
        </authorList>
    </citation>
    <scope>NUCLEOTIDE SEQUENCE [LARGE SCALE GENOMIC DNA]</scope>
    <source>
        <strain evidence="1 2">YPA3-1-1</strain>
    </source>
</reference>
<dbReference type="Proteomes" id="UP000448943">
    <property type="component" value="Unassembled WGS sequence"/>
</dbReference>
<dbReference type="EMBL" id="SIJB01000011">
    <property type="protein sequence ID" value="NBI28170.1"/>
    <property type="molecule type" value="Genomic_DNA"/>
</dbReference>
<proteinExistence type="predicted"/>
<evidence type="ECO:0000313" key="1">
    <source>
        <dbReference type="EMBL" id="NBI28170.1"/>
    </source>
</evidence>
<comment type="caution">
    <text evidence="1">The sequence shown here is derived from an EMBL/GenBank/DDBJ whole genome shotgun (WGS) entry which is preliminary data.</text>
</comment>
<name>A0A6N9Q1P4_9BACL</name>
<keyword evidence="2" id="KW-1185">Reference proteome</keyword>
<sequence>MDKGKTGAFVVVVEVNEKSIVVKNQNNELTTVSVPESTIELIKEDTEYYVSYGFKWKWNDKEYFAHLEKIELLDDN</sequence>
<dbReference type="AlphaFoldDB" id="A0A6N9Q1P4"/>